<protein>
    <recommendedName>
        <fullName evidence="4">Ubiquinone biosynthesis accessory factor UbiK</fullName>
    </recommendedName>
</protein>
<dbReference type="HOGENOM" id="CLU_2946900_0_0_6"/>
<dbReference type="PANTHER" id="PTHR38040:SF1">
    <property type="entry name" value="UBIQUINONE BIOSYNTHESIS ACCESSORY FACTOR UBIK"/>
    <property type="match status" value="1"/>
</dbReference>
<dbReference type="EMBL" id="AAQH01000032">
    <property type="protein sequence ID" value="EAT10824.1"/>
    <property type="molecule type" value="Genomic_DNA"/>
</dbReference>
<organism evidence="2 3">
    <name type="scientific">Bermanella marisrubri</name>
    <dbReference type="NCBI Taxonomy" id="207949"/>
    <lineage>
        <taxon>Bacteria</taxon>
        <taxon>Pseudomonadati</taxon>
        <taxon>Pseudomonadota</taxon>
        <taxon>Gammaproteobacteria</taxon>
        <taxon>Oceanospirillales</taxon>
        <taxon>Oceanospirillaceae</taxon>
        <taxon>Bermanella</taxon>
    </lineage>
</organism>
<evidence type="ECO:0008006" key="4">
    <source>
        <dbReference type="Google" id="ProtNLM"/>
    </source>
</evidence>
<dbReference type="STRING" id="207949.RED65_02554"/>
<name>Q1MXV4_9GAMM</name>
<feature type="non-terminal residue" evidence="2">
    <location>
        <position position="1"/>
    </location>
</feature>
<evidence type="ECO:0000313" key="2">
    <source>
        <dbReference type="EMBL" id="EAT10824.1"/>
    </source>
</evidence>
<keyword evidence="3" id="KW-1185">Reference proteome</keyword>
<dbReference type="OrthoDB" id="5297354at2"/>
<dbReference type="PANTHER" id="PTHR38040">
    <property type="entry name" value="UBIQUINONE BIOSYNTHESIS ACCESSORY FACTOR UBIK"/>
    <property type="match status" value="1"/>
</dbReference>
<comment type="caution">
    <text evidence="2">The sequence shown here is derived from an EMBL/GenBank/DDBJ whole genome shotgun (WGS) entry which is preliminary data.</text>
</comment>
<dbReference type="Proteomes" id="UP000004263">
    <property type="component" value="Unassembled WGS sequence"/>
</dbReference>
<reference evidence="2 3" key="1">
    <citation type="submission" date="2006-03" db="EMBL/GenBank/DDBJ databases">
        <authorList>
            <person name="Pinhassi J."/>
            <person name="Pedros-Alio C."/>
            <person name="Ferriera S."/>
            <person name="Johnson J."/>
            <person name="Kravitz S."/>
            <person name="Halpern A."/>
            <person name="Remington K."/>
            <person name="Beeson K."/>
            <person name="Tran B."/>
            <person name="Rogers Y.-H."/>
            <person name="Friedman R."/>
            <person name="Venter J.C."/>
        </authorList>
    </citation>
    <scope>NUCLEOTIDE SEQUENCE [LARGE SCALE GENOMIC DNA]</scope>
    <source>
        <strain evidence="2 3">RED65</strain>
    </source>
</reference>
<proteinExistence type="predicted"/>
<feature type="coiled-coil region" evidence="1">
    <location>
        <begin position="32"/>
        <end position="59"/>
    </location>
</feature>
<dbReference type="Pfam" id="PF04380">
    <property type="entry name" value="BMFP"/>
    <property type="match status" value="1"/>
</dbReference>
<dbReference type="AlphaFoldDB" id="Q1MXV4"/>
<dbReference type="GO" id="GO:0005829">
    <property type="term" value="C:cytosol"/>
    <property type="evidence" value="ECO:0007669"/>
    <property type="project" value="TreeGrafter"/>
</dbReference>
<sequence>IPNESSEQLKNNIQQLLARQLNKLDVVSRDEFDAQQAVLLRTREKLDALEKQVAEMEEN</sequence>
<evidence type="ECO:0000313" key="3">
    <source>
        <dbReference type="Proteomes" id="UP000004263"/>
    </source>
</evidence>
<dbReference type="InterPro" id="IPR007475">
    <property type="entry name" value="UbiK"/>
</dbReference>
<gene>
    <name evidence="2" type="ORF">RED65_02554</name>
</gene>
<keyword evidence="1" id="KW-0175">Coiled coil</keyword>
<accession>Q1MXV4</accession>
<evidence type="ECO:0000256" key="1">
    <source>
        <dbReference type="SAM" id="Coils"/>
    </source>
</evidence>